<comment type="similarity">
    <text evidence="1">Belongs to the glycosyl hydrolase 5 (cellulase A) family.</text>
</comment>
<feature type="domain" description="Glycoside hydrolase family 5 C-terminal" evidence="7">
    <location>
        <begin position="686"/>
        <end position="762"/>
    </location>
</feature>
<dbReference type="PANTHER" id="PTHR31308:SF5">
    <property type="entry name" value="ERGOSTERYL-BETA-GLUCOSIDASE"/>
    <property type="match status" value="1"/>
</dbReference>
<dbReference type="Pfam" id="PF18564">
    <property type="entry name" value="Glyco_hydro_5_C"/>
    <property type="match status" value="1"/>
</dbReference>
<dbReference type="Gene3D" id="3.20.20.80">
    <property type="entry name" value="Glycosidases"/>
    <property type="match status" value="2"/>
</dbReference>
<keyword evidence="5" id="KW-0472">Membrane</keyword>
<protein>
    <recommendedName>
        <fullName evidence="9">Glycoside hydrolase family 5 domain-containing protein</fullName>
    </recommendedName>
</protein>
<keyword evidence="5" id="KW-0812">Transmembrane</keyword>
<organism evidence="8">
    <name type="scientific">Lotharella globosa</name>
    <dbReference type="NCBI Taxonomy" id="91324"/>
    <lineage>
        <taxon>Eukaryota</taxon>
        <taxon>Sar</taxon>
        <taxon>Rhizaria</taxon>
        <taxon>Cercozoa</taxon>
        <taxon>Chlorarachniophyceae</taxon>
        <taxon>Lotharella</taxon>
    </lineage>
</organism>
<evidence type="ECO:0000256" key="4">
    <source>
        <dbReference type="SAM" id="MobiDB-lite"/>
    </source>
</evidence>
<evidence type="ECO:0008006" key="9">
    <source>
        <dbReference type="Google" id="ProtNLM"/>
    </source>
</evidence>
<gene>
    <name evidence="8" type="ORF">LGLO00237_LOCUS17189</name>
</gene>
<dbReference type="GO" id="GO:0016042">
    <property type="term" value="P:lipid catabolic process"/>
    <property type="evidence" value="ECO:0007669"/>
    <property type="project" value="UniProtKB-ARBA"/>
</dbReference>
<reference evidence="8" key="1">
    <citation type="submission" date="2021-01" db="EMBL/GenBank/DDBJ databases">
        <authorList>
            <person name="Corre E."/>
            <person name="Pelletier E."/>
            <person name="Niang G."/>
            <person name="Scheremetjew M."/>
            <person name="Finn R."/>
            <person name="Kale V."/>
            <person name="Holt S."/>
            <person name="Cochrane G."/>
            <person name="Meng A."/>
            <person name="Brown T."/>
            <person name="Cohen L."/>
        </authorList>
    </citation>
    <scope>NUCLEOTIDE SEQUENCE</scope>
    <source>
        <strain evidence="8">CCCM811</strain>
    </source>
</reference>
<feature type="transmembrane region" description="Helical" evidence="5">
    <location>
        <begin position="789"/>
        <end position="808"/>
    </location>
</feature>
<evidence type="ECO:0000313" key="8">
    <source>
        <dbReference type="EMBL" id="CAE0665584.1"/>
    </source>
</evidence>
<evidence type="ECO:0000256" key="2">
    <source>
        <dbReference type="ARBA" id="ARBA00022801"/>
    </source>
</evidence>
<proteinExistence type="inferred from homology"/>
<dbReference type="GO" id="GO:1901136">
    <property type="term" value="P:carbohydrate derivative catabolic process"/>
    <property type="evidence" value="ECO:0007669"/>
    <property type="project" value="UniProtKB-ARBA"/>
</dbReference>
<evidence type="ECO:0000256" key="5">
    <source>
        <dbReference type="SAM" id="Phobius"/>
    </source>
</evidence>
<keyword evidence="3" id="KW-0326">Glycosidase</keyword>
<dbReference type="Pfam" id="PF00150">
    <property type="entry name" value="Cellulase"/>
    <property type="match status" value="1"/>
</dbReference>
<keyword evidence="5" id="KW-1133">Transmembrane helix</keyword>
<evidence type="ECO:0000259" key="6">
    <source>
        <dbReference type="Pfam" id="PF00150"/>
    </source>
</evidence>
<dbReference type="SUPFAM" id="SSF51445">
    <property type="entry name" value="(Trans)glycosidases"/>
    <property type="match status" value="1"/>
</dbReference>
<dbReference type="InterPro" id="IPR017853">
    <property type="entry name" value="GH"/>
</dbReference>
<dbReference type="EMBL" id="HBIV01023916">
    <property type="protein sequence ID" value="CAE0665584.1"/>
    <property type="molecule type" value="Transcribed_RNA"/>
</dbReference>
<dbReference type="GO" id="GO:0000272">
    <property type="term" value="P:polysaccharide catabolic process"/>
    <property type="evidence" value="ECO:0007669"/>
    <property type="project" value="InterPro"/>
</dbReference>
<evidence type="ECO:0000256" key="3">
    <source>
        <dbReference type="ARBA" id="ARBA00023295"/>
    </source>
</evidence>
<dbReference type="InterPro" id="IPR001547">
    <property type="entry name" value="Glyco_hydro_5"/>
</dbReference>
<dbReference type="InterPro" id="IPR052066">
    <property type="entry name" value="Glycosphingolipid_Hydrolases"/>
</dbReference>
<name>A0A7S4DQX6_9EUKA</name>
<feature type="region of interest" description="Disordered" evidence="4">
    <location>
        <begin position="1"/>
        <end position="47"/>
    </location>
</feature>
<evidence type="ECO:0000256" key="1">
    <source>
        <dbReference type="ARBA" id="ARBA00005641"/>
    </source>
</evidence>
<dbReference type="AlphaFoldDB" id="A0A7S4DQX6"/>
<sequence length="810" mass="91412">MQELPLSPDVEGADDSLKPLNKRCLTPDMRAARVSSRDRFSEEKGASEGLNSEDVTIELKALPDEKISDTKIRILVRGSNFVDRMNRRKMLRGINVTGSSKMPITPYGSTHLPGLLDNVEDVDFIGRPFPLKDCDTHFRRLQAWGFNFMRLVITWESVEHRGPGLYDYKFIEYLREVVVIAGKYNIDVYVDPHQDVWSRFSGGCGAPAWTLELVGFDLQNLTTTGAAVLQQDYQPSPDDFPKMLWPTNLYKLACATMFTLFWSGNDFAPNLLVGEGKCSVEALSCARKWAKRKKEKKADPRVSLKTVTVATPIQDYLQDCYISAMRVVAEGLRGLENVSGFGTMNEPHNGYHGQRNLSSVWGQLTNGVFPTPLQSFAVADGQAITVRRFIPGFCAFACGCACASYELNTEGKRAWLEGRECVWRMHGVWDIDESGSPRLKKPTYFANDKDWSSTYFIPFAKKYAEMMYKIDREWHVYLELPPIGVAPDIKFPKITKTDKIQNPVNATHWYDGFSLFSGNLQINWNVDVDTAIPKFGNLCVRSMFKRQIGAIRQESEDYIEGGAPTLIGEFGIPFNANGSQFDTGDFSECATLLDMNFEAMEANRVHYTLWNYTPDNDNRYGDHWNFEDLSVFSKDQEIDGYDCLPPAPEVDEKIVGDTTTFTLTNQGAMRKSFLYNGGRALSAVIRPYPRAVAGEILEARYDMPAREFVLSFQRDTTVDGSTRVFVPFWPFPTGFSVTVTKGSVAMETDKDNFGILVWETHKSEGLCTMRIFDPERTARVRQNRCMRTVLIILAVLSIILAIVLAFSLTS</sequence>
<dbReference type="Gene3D" id="2.60.40.1180">
    <property type="entry name" value="Golgi alpha-mannosidase II"/>
    <property type="match status" value="1"/>
</dbReference>
<dbReference type="InterPro" id="IPR041036">
    <property type="entry name" value="GH5_C"/>
</dbReference>
<dbReference type="InterPro" id="IPR013780">
    <property type="entry name" value="Glyco_hydro_b"/>
</dbReference>
<dbReference type="GO" id="GO:0008422">
    <property type="term" value="F:beta-glucosidase activity"/>
    <property type="evidence" value="ECO:0007669"/>
    <property type="project" value="TreeGrafter"/>
</dbReference>
<accession>A0A7S4DQX6</accession>
<evidence type="ECO:0000259" key="7">
    <source>
        <dbReference type="Pfam" id="PF18564"/>
    </source>
</evidence>
<dbReference type="PANTHER" id="PTHR31308">
    <property type="match status" value="1"/>
</dbReference>
<feature type="domain" description="Glycoside hydrolase family 5" evidence="6">
    <location>
        <begin position="136"/>
        <end position="197"/>
    </location>
</feature>
<feature type="compositionally biased region" description="Basic and acidic residues" evidence="4">
    <location>
        <begin position="35"/>
        <end position="46"/>
    </location>
</feature>
<keyword evidence="2" id="KW-0378">Hydrolase</keyword>